<dbReference type="EMBL" id="DRCV01000203">
    <property type="protein sequence ID" value="HDK38282.1"/>
    <property type="molecule type" value="Genomic_DNA"/>
</dbReference>
<gene>
    <name evidence="2" type="ORF">ENG92_04625</name>
</gene>
<comment type="caution">
    <text evidence="2">The sequence shown here is derived from an EMBL/GenBank/DDBJ whole genome shotgun (WGS) entry which is preliminary data.</text>
</comment>
<feature type="non-terminal residue" evidence="2">
    <location>
        <position position="224"/>
    </location>
</feature>
<evidence type="ECO:0000313" key="2">
    <source>
        <dbReference type="EMBL" id="HDK38282.1"/>
    </source>
</evidence>
<dbReference type="InterPro" id="IPR003423">
    <property type="entry name" value="OMP_efflux"/>
</dbReference>
<accession>A0A831K425</accession>
<dbReference type="InterPro" id="IPR010131">
    <property type="entry name" value="MdtP/NodT-like"/>
</dbReference>
<protein>
    <submittedName>
        <fullName evidence="2">RND transporter</fullName>
    </submittedName>
</protein>
<dbReference type="Gene3D" id="1.20.1600.10">
    <property type="entry name" value="Outer membrane efflux proteins (OEP)"/>
    <property type="match status" value="1"/>
</dbReference>
<dbReference type="Proteomes" id="UP000885822">
    <property type="component" value="Unassembled WGS sequence"/>
</dbReference>
<evidence type="ECO:0000256" key="1">
    <source>
        <dbReference type="ARBA" id="ARBA00007613"/>
    </source>
</evidence>
<dbReference type="Gene3D" id="2.20.200.10">
    <property type="entry name" value="Outer membrane efflux proteins (OEP)"/>
    <property type="match status" value="1"/>
</dbReference>
<dbReference type="PROSITE" id="PS51257">
    <property type="entry name" value="PROKAR_LIPOPROTEIN"/>
    <property type="match status" value="1"/>
</dbReference>
<reference evidence="2" key="1">
    <citation type="journal article" date="2020" name="mSystems">
        <title>Genome- and Community-Level Interaction Insights into Carbon Utilization and Element Cycling Functions of Hydrothermarchaeota in Hydrothermal Sediment.</title>
        <authorList>
            <person name="Zhou Z."/>
            <person name="Liu Y."/>
            <person name="Xu W."/>
            <person name="Pan J."/>
            <person name="Luo Z.H."/>
            <person name="Li M."/>
        </authorList>
    </citation>
    <scope>NUCLEOTIDE SEQUENCE [LARGE SCALE GENOMIC DNA]</scope>
    <source>
        <strain evidence="2">HyVt-26</strain>
    </source>
</reference>
<dbReference type="GO" id="GO:0015562">
    <property type="term" value="F:efflux transmembrane transporter activity"/>
    <property type="evidence" value="ECO:0007669"/>
    <property type="project" value="InterPro"/>
</dbReference>
<dbReference type="Pfam" id="PF02321">
    <property type="entry name" value="OEP"/>
    <property type="match status" value="1"/>
</dbReference>
<comment type="similarity">
    <text evidence="1">Belongs to the outer membrane factor (OMF) (TC 1.B.17) family.</text>
</comment>
<dbReference type="PANTHER" id="PTHR30203">
    <property type="entry name" value="OUTER MEMBRANE CATION EFFLUX PROTEIN"/>
    <property type="match status" value="1"/>
</dbReference>
<name>A0A831K425_9GAMM</name>
<dbReference type="AlphaFoldDB" id="A0A831K425"/>
<sequence>MHKLLLTCILFLSLTGCMTVGPDYQRPEVVPPETWRFESEEARELGDASWWERFQDPVLNDLVETALQGNRDLRIATARVEEFFGRYFSTRGDQYPFAGAGGSAYRESASEKGPNPIPPGVDTTYSQYEAFLGGTWEIDFWGKYRRASESAQAELFSTEEARRTVVQTLVSAVALTYIEIRALDMELEITRRTAETRKGTLELFQLRFKEGIIAEVDLAQAEAE</sequence>
<dbReference type="SUPFAM" id="SSF56954">
    <property type="entry name" value="Outer membrane efflux proteins (OEP)"/>
    <property type="match status" value="1"/>
</dbReference>
<proteinExistence type="inferred from homology"/>
<organism evidence="2">
    <name type="scientific">Thiolapillus brandeum</name>
    <dbReference type="NCBI Taxonomy" id="1076588"/>
    <lineage>
        <taxon>Bacteria</taxon>
        <taxon>Pseudomonadati</taxon>
        <taxon>Pseudomonadota</taxon>
        <taxon>Gammaproteobacteria</taxon>
        <taxon>Chromatiales</taxon>
        <taxon>Sedimenticolaceae</taxon>
        <taxon>Thiolapillus</taxon>
    </lineage>
</organism>